<sequence>MKRFAAHYLFLPSIGFIKQYVVEIIEGGSVQHIFPLTEEIESIEWMPGVIALLSTNEIKNIGMIFTNISMFESNLPNVSNQSSQCFLKAFEESLHKSKALYPCLFYPFDFISMQPVAETRHKLLQ</sequence>
<dbReference type="RefSeq" id="WP_033886790.1">
    <property type="nucleotide sequence ID" value="NZ_FQVD01000025.1"/>
</dbReference>
<dbReference type="STRING" id="871325.SAMN05444349_12530"/>
<dbReference type="Proteomes" id="UP000184436">
    <property type="component" value="Unassembled WGS sequence"/>
</dbReference>
<evidence type="ECO:0000313" key="2">
    <source>
        <dbReference type="Proteomes" id="UP000184436"/>
    </source>
</evidence>
<dbReference type="AlphaFoldDB" id="A0A1M5CPK3"/>
<evidence type="ECO:0000313" key="1">
    <source>
        <dbReference type="EMBL" id="SHF56649.1"/>
    </source>
</evidence>
<dbReference type="OrthoDB" id="1029169at2"/>
<gene>
    <name evidence="1" type="ORF">SAMN05444349_12530</name>
</gene>
<dbReference type="EMBL" id="FQVD01000025">
    <property type="protein sequence ID" value="SHF56649.1"/>
    <property type="molecule type" value="Genomic_DNA"/>
</dbReference>
<keyword evidence="2" id="KW-1185">Reference proteome</keyword>
<protein>
    <submittedName>
        <fullName evidence="1">Uncharacterized protein</fullName>
    </submittedName>
</protein>
<reference evidence="1 2" key="1">
    <citation type="submission" date="2016-11" db="EMBL/GenBank/DDBJ databases">
        <authorList>
            <person name="Jaros S."/>
            <person name="Januszkiewicz K."/>
            <person name="Wedrychowicz H."/>
        </authorList>
    </citation>
    <scope>NUCLEOTIDE SEQUENCE [LARGE SCALE GENOMIC DNA]</scope>
    <source>
        <strain evidence="1 2">DSM 26883</strain>
    </source>
</reference>
<proteinExistence type="predicted"/>
<name>A0A1M5CPK3_9BACE</name>
<organism evidence="1 2">
    <name type="scientific">Bacteroides faecichinchillae</name>
    <dbReference type="NCBI Taxonomy" id="871325"/>
    <lineage>
        <taxon>Bacteria</taxon>
        <taxon>Pseudomonadati</taxon>
        <taxon>Bacteroidota</taxon>
        <taxon>Bacteroidia</taxon>
        <taxon>Bacteroidales</taxon>
        <taxon>Bacteroidaceae</taxon>
        <taxon>Bacteroides</taxon>
    </lineage>
</organism>
<accession>A0A1M5CPK3</accession>